<evidence type="ECO:0000313" key="5">
    <source>
        <dbReference type="EMBL" id="MDR7150170.1"/>
    </source>
</evidence>
<feature type="domain" description="Glycine zipper 2TM" evidence="4">
    <location>
        <begin position="65"/>
        <end position="105"/>
    </location>
</feature>
<dbReference type="RefSeq" id="WP_310315439.1">
    <property type="nucleotide sequence ID" value="NZ_JAVDWU010000004.1"/>
</dbReference>
<dbReference type="EMBL" id="JAVDWU010000004">
    <property type="protein sequence ID" value="MDR7150170.1"/>
    <property type="molecule type" value="Genomic_DNA"/>
</dbReference>
<dbReference type="InterPro" id="IPR008816">
    <property type="entry name" value="Gly_zipper_2TM_dom"/>
</dbReference>
<dbReference type="PANTHER" id="PTHR35603">
    <property type="match status" value="1"/>
</dbReference>
<sequence length="213" mass="22664">MKTSIKPVLIPVLAGLIGLSASGLAQAKQDRARVISSTPVVQKIAVPRDVCHDETVVVPGRKTGAGAVIGGIAGGAMGNAIGDGNGRALATMIGLVGGAVVGNHIEAPRHATTQVVRHCSTQTHFEHRTVGYDVVYKYAGVKYKVQMPQDPGRYVKVNVNVTPTYPGRPQHAHGQRHVMQAQAATHVMVGSQYYAAQPEIQPVHYQGGQRNWR</sequence>
<name>A0ABU1WLJ4_9BURK</name>
<keyword evidence="6" id="KW-1185">Reference proteome</keyword>
<feature type="signal peptide" evidence="3">
    <location>
        <begin position="1"/>
        <end position="27"/>
    </location>
</feature>
<comment type="caution">
    <text evidence="5">The sequence shown here is derived from an EMBL/GenBank/DDBJ whole genome shotgun (WGS) entry which is preliminary data.</text>
</comment>
<protein>
    <submittedName>
        <fullName evidence="5">Uncharacterized protein YcfJ</fullName>
    </submittedName>
</protein>
<dbReference type="InterPro" id="IPR051407">
    <property type="entry name" value="Bact_OM_lipoprot/Surf_antigen"/>
</dbReference>
<dbReference type="Proteomes" id="UP001265700">
    <property type="component" value="Unassembled WGS sequence"/>
</dbReference>
<evidence type="ECO:0000259" key="4">
    <source>
        <dbReference type="Pfam" id="PF05433"/>
    </source>
</evidence>
<evidence type="ECO:0000313" key="6">
    <source>
        <dbReference type="Proteomes" id="UP001265700"/>
    </source>
</evidence>
<evidence type="ECO:0000256" key="2">
    <source>
        <dbReference type="ARBA" id="ARBA00023136"/>
    </source>
</evidence>
<feature type="chain" id="PRO_5046825068" evidence="3">
    <location>
        <begin position="28"/>
        <end position="213"/>
    </location>
</feature>
<evidence type="ECO:0000256" key="3">
    <source>
        <dbReference type="SAM" id="SignalP"/>
    </source>
</evidence>
<dbReference type="PANTHER" id="PTHR35603:SF2">
    <property type="entry name" value="OUTER MEMBRANE LIPOPROTEIN"/>
    <property type="match status" value="1"/>
</dbReference>
<reference evidence="5 6" key="1">
    <citation type="submission" date="2023-07" db="EMBL/GenBank/DDBJ databases">
        <title>Sorghum-associated microbial communities from plants grown in Nebraska, USA.</title>
        <authorList>
            <person name="Schachtman D."/>
        </authorList>
    </citation>
    <scope>NUCLEOTIDE SEQUENCE [LARGE SCALE GENOMIC DNA]</scope>
    <source>
        <strain evidence="5 6">4249</strain>
    </source>
</reference>
<keyword evidence="3" id="KW-0732">Signal</keyword>
<dbReference type="Pfam" id="PF05433">
    <property type="entry name" value="Rick_17kDa_Anti"/>
    <property type="match status" value="1"/>
</dbReference>
<comment type="subcellular location">
    <subcellularLocation>
        <location evidence="1">Membrane</location>
    </subcellularLocation>
</comment>
<proteinExistence type="predicted"/>
<evidence type="ECO:0000256" key="1">
    <source>
        <dbReference type="ARBA" id="ARBA00004370"/>
    </source>
</evidence>
<organism evidence="5 6">
    <name type="scientific">Hydrogenophaga palleronii</name>
    <dbReference type="NCBI Taxonomy" id="65655"/>
    <lineage>
        <taxon>Bacteria</taxon>
        <taxon>Pseudomonadati</taxon>
        <taxon>Pseudomonadota</taxon>
        <taxon>Betaproteobacteria</taxon>
        <taxon>Burkholderiales</taxon>
        <taxon>Comamonadaceae</taxon>
        <taxon>Hydrogenophaga</taxon>
    </lineage>
</organism>
<keyword evidence="2" id="KW-0472">Membrane</keyword>
<accession>A0ABU1WLJ4</accession>
<gene>
    <name evidence="5" type="ORF">J2W49_002128</name>
</gene>
<dbReference type="NCBIfam" id="NF008437">
    <property type="entry name" value="PRK11280.1"/>
    <property type="match status" value="1"/>
</dbReference>